<protein>
    <recommendedName>
        <fullName evidence="4">RRM domain-containing protein</fullName>
    </recommendedName>
</protein>
<sequence length="238" mass="27084">MPSRGRKNKGFAYVDFKTEAQQTAALSLSETDLNGRNLLIKKSDSYEGRPTRTFPESHNPPSRILFVGNLSFDTTEDQLKNQFMHCGEILRVRMATFEDSGKCKGFAFLDFKDEEGPVAALKDKSCHKMMTRPLRMEFGEDRSKRRVNRSGDQENGGSREIRETRETTTTPKETNHHTTYSAPRATYKTPSTSHDSRPFKRSRDNDYAPNKRLRSSIALAIAQRENPGVKAQGKKVKF</sequence>
<dbReference type="OrthoDB" id="1875751at2759"/>
<dbReference type="AlphaFoldDB" id="A0A875S4V9"/>
<reference evidence="5" key="1">
    <citation type="submission" date="2020-10" db="EMBL/GenBank/DDBJ databases">
        <authorList>
            <person name="Roach M.J.R."/>
        </authorList>
    </citation>
    <scope>NUCLEOTIDE SEQUENCE</scope>
    <source>
        <strain evidence="5">CBS 1945</strain>
    </source>
</reference>
<keyword evidence="6" id="KW-1185">Reference proteome</keyword>
<dbReference type="PANTHER" id="PTHR23236:SF95">
    <property type="entry name" value="NUCLEOLAR PROTEIN 13"/>
    <property type="match status" value="1"/>
</dbReference>
<dbReference type="RefSeq" id="XP_038780236.1">
    <property type="nucleotide sequence ID" value="XM_038924308.1"/>
</dbReference>
<dbReference type="SUPFAM" id="SSF54928">
    <property type="entry name" value="RNA-binding domain, RBD"/>
    <property type="match status" value="2"/>
</dbReference>
<dbReference type="Proteomes" id="UP000662931">
    <property type="component" value="Chromosome 4"/>
</dbReference>
<keyword evidence="1 2" id="KW-0694">RNA-binding</keyword>
<dbReference type="SMART" id="SM00360">
    <property type="entry name" value="RRM"/>
    <property type="match status" value="1"/>
</dbReference>
<feature type="compositionally biased region" description="Basic and acidic residues" evidence="3">
    <location>
        <begin position="134"/>
        <end position="166"/>
    </location>
</feature>
<dbReference type="GO" id="GO:0003723">
    <property type="term" value="F:RNA binding"/>
    <property type="evidence" value="ECO:0007669"/>
    <property type="project" value="UniProtKB-UniRule"/>
</dbReference>
<gene>
    <name evidence="5" type="ORF">FOA43_004065</name>
</gene>
<dbReference type="Gene3D" id="3.30.70.330">
    <property type="match status" value="2"/>
</dbReference>
<evidence type="ECO:0000256" key="3">
    <source>
        <dbReference type="SAM" id="MobiDB-lite"/>
    </source>
</evidence>
<organism evidence="5 6">
    <name type="scientific">Eeniella nana</name>
    <name type="common">Yeast</name>
    <name type="synonym">Brettanomyces nanus</name>
    <dbReference type="NCBI Taxonomy" id="13502"/>
    <lineage>
        <taxon>Eukaryota</taxon>
        <taxon>Fungi</taxon>
        <taxon>Dikarya</taxon>
        <taxon>Ascomycota</taxon>
        <taxon>Saccharomycotina</taxon>
        <taxon>Pichiomycetes</taxon>
        <taxon>Pichiales</taxon>
        <taxon>Pichiaceae</taxon>
        <taxon>Brettanomyces</taxon>
    </lineage>
</organism>
<evidence type="ECO:0000313" key="6">
    <source>
        <dbReference type="Proteomes" id="UP000662931"/>
    </source>
</evidence>
<evidence type="ECO:0000259" key="4">
    <source>
        <dbReference type="PROSITE" id="PS50102"/>
    </source>
</evidence>
<dbReference type="InterPro" id="IPR034226">
    <property type="entry name" value="Nop13/Rnp24_RRM2"/>
</dbReference>
<dbReference type="PANTHER" id="PTHR23236">
    <property type="entry name" value="EUKARYOTIC TRANSLATION INITIATION FACTOR 4B/4H"/>
    <property type="match status" value="1"/>
</dbReference>
<dbReference type="CDD" id="cd12397">
    <property type="entry name" value="RRM2_Nop13p_fungi"/>
    <property type="match status" value="1"/>
</dbReference>
<dbReference type="InterPro" id="IPR012677">
    <property type="entry name" value="Nucleotide-bd_a/b_plait_sf"/>
</dbReference>
<dbReference type="KEGG" id="bnn:FOA43_004065"/>
<feature type="domain" description="RRM" evidence="4">
    <location>
        <begin position="63"/>
        <end position="141"/>
    </location>
</feature>
<feature type="region of interest" description="Disordered" evidence="3">
    <location>
        <begin position="134"/>
        <end position="211"/>
    </location>
</feature>
<dbReference type="Pfam" id="PF00076">
    <property type="entry name" value="RRM_1"/>
    <property type="match status" value="2"/>
</dbReference>
<evidence type="ECO:0000256" key="1">
    <source>
        <dbReference type="ARBA" id="ARBA00022884"/>
    </source>
</evidence>
<name>A0A875S4V9_EENNA</name>
<dbReference type="InterPro" id="IPR035979">
    <property type="entry name" value="RBD_domain_sf"/>
</dbReference>
<feature type="compositionally biased region" description="Basic and acidic residues" evidence="3">
    <location>
        <begin position="194"/>
        <end position="206"/>
    </location>
</feature>
<dbReference type="EMBL" id="CP064815">
    <property type="protein sequence ID" value="QPG76671.1"/>
    <property type="molecule type" value="Genomic_DNA"/>
</dbReference>
<dbReference type="PROSITE" id="PS50102">
    <property type="entry name" value="RRM"/>
    <property type="match status" value="1"/>
</dbReference>
<dbReference type="InterPro" id="IPR000504">
    <property type="entry name" value="RRM_dom"/>
</dbReference>
<accession>A0A875S4V9</accession>
<evidence type="ECO:0000313" key="5">
    <source>
        <dbReference type="EMBL" id="QPG76671.1"/>
    </source>
</evidence>
<dbReference type="GO" id="GO:0005730">
    <property type="term" value="C:nucleolus"/>
    <property type="evidence" value="ECO:0007669"/>
    <property type="project" value="TreeGrafter"/>
</dbReference>
<dbReference type="GeneID" id="62197465"/>
<evidence type="ECO:0000256" key="2">
    <source>
        <dbReference type="PROSITE-ProRule" id="PRU00176"/>
    </source>
</evidence>
<proteinExistence type="predicted"/>